<comment type="subcellular location">
    <subcellularLocation>
        <location evidence="3">Chromosome</location>
        <location evidence="3">Centromere</location>
        <location evidence="3">Kinetochore</location>
    </subcellularLocation>
    <subcellularLocation>
        <location evidence="2">Cytoplasm</location>
        <location evidence="2">Cytoskeleton</location>
        <location evidence="2">Spindle</location>
    </subcellularLocation>
    <subcellularLocation>
        <location evidence="1">Nucleus</location>
    </subcellularLocation>
</comment>
<keyword evidence="8" id="KW-0132">Cell division</keyword>
<proteinExistence type="inferred from homology"/>
<dbReference type="GO" id="GO:0072686">
    <property type="term" value="C:mitotic spindle"/>
    <property type="evidence" value="ECO:0007669"/>
    <property type="project" value="InterPro"/>
</dbReference>
<evidence type="ECO:0000256" key="11">
    <source>
        <dbReference type="ARBA" id="ARBA00022838"/>
    </source>
</evidence>
<dbReference type="Proteomes" id="UP000777482">
    <property type="component" value="Unassembled WGS sequence"/>
</dbReference>
<comment type="similarity">
    <text evidence="4">Belongs to the DASH complex DAD4 family.</text>
</comment>
<evidence type="ECO:0000256" key="14">
    <source>
        <dbReference type="ARBA" id="ARBA00023306"/>
    </source>
</evidence>
<protein>
    <recommendedName>
        <fullName evidence="5">DASH complex subunit DAD4</fullName>
    </recommendedName>
    <alternativeName>
        <fullName evidence="16">Outer kinetochore protein DAD4</fullName>
    </alternativeName>
</protein>
<dbReference type="InterPro" id="IPR013959">
    <property type="entry name" value="DASH_Dad4"/>
</dbReference>
<evidence type="ECO:0000256" key="6">
    <source>
        <dbReference type="ARBA" id="ARBA00022454"/>
    </source>
</evidence>
<dbReference type="Pfam" id="PF08650">
    <property type="entry name" value="DASH_Dad4"/>
    <property type="match status" value="1"/>
</dbReference>
<reference evidence="17 18" key="1">
    <citation type="submission" date="2020-11" db="EMBL/GenBank/DDBJ databases">
        <title>Kefir isolates.</title>
        <authorList>
            <person name="Marcisauskas S."/>
            <person name="Kim Y."/>
            <person name="Blasche S."/>
        </authorList>
    </citation>
    <scope>NUCLEOTIDE SEQUENCE [LARGE SCALE GENOMIC DNA]</scope>
    <source>
        <strain evidence="17 18">KR</strain>
    </source>
</reference>
<evidence type="ECO:0000256" key="2">
    <source>
        <dbReference type="ARBA" id="ARBA00004186"/>
    </source>
</evidence>
<keyword evidence="18" id="KW-1185">Reference proteome</keyword>
<evidence type="ECO:0000256" key="5">
    <source>
        <dbReference type="ARBA" id="ARBA00020259"/>
    </source>
</evidence>
<dbReference type="PANTHER" id="PTHR28222:SF1">
    <property type="entry name" value="DASH COMPLEX SUBUNIT DAD4"/>
    <property type="match status" value="1"/>
</dbReference>
<dbReference type="PANTHER" id="PTHR28222">
    <property type="entry name" value="DASH COMPLEX SUBUNIT DAD4"/>
    <property type="match status" value="1"/>
</dbReference>
<name>A0A9P7B1Y6_RHOMI</name>
<evidence type="ECO:0000256" key="8">
    <source>
        <dbReference type="ARBA" id="ARBA00022618"/>
    </source>
</evidence>
<sequence>MDDPYQEEQEIILSRIIGRVEKINESMLELNRSIEQVNGYNASIAEVTELWSTYMRNVTWNLKNQNELHPPV</sequence>
<dbReference type="GO" id="GO:0051301">
    <property type="term" value="P:cell division"/>
    <property type="evidence" value="ECO:0007669"/>
    <property type="project" value="UniProtKB-KW"/>
</dbReference>
<evidence type="ECO:0000256" key="1">
    <source>
        <dbReference type="ARBA" id="ARBA00004123"/>
    </source>
</evidence>
<keyword evidence="9" id="KW-0493">Microtubule</keyword>
<evidence type="ECO:0000313" key="17">
    <source>
        <dbReference type="EMBL" id="KAG0654061.1"/>
    </source>
</evidence>
<dbReference type="OrthoDB" id="5516652at2759"/>
<comment type="caution">
    <text evidence="17">The sequence shown here is derived from an EMBL/GenBank/DDBJ whole genome shotgun (WGS) entry which is preliminary data.</text>
</comment>
<evidence type="ECO:0000256" key="12">
    <source>
        <dbReference type="ARBA" id="ARBA00023212"/>
    </source>
</evidence>
<evidence type="ECO:0000256" key="13">
    <source>
        <dbReference type="ARBA" id="ARBA00023242"/>
    </source>
</evidence>
<keyword evidence="12" id="KW-0206">Cytoskeleton</keyword>
<keyword evidence="10" id="KW-0498">Mitosis</keyword>
<evidence type="ECO:0000256" key="16">
    <source>
        <dbReference type="ARBA" id="ARBA00030569"/>
    </source>
</evidence>
<dbReference type="EMBL" id="PUHQ01000163">
    <property type="protein sequence ID" value="KAG0654061.1"/>
    <property type="molecule type" value="Genomic_DNA"/>
</dbReference>
<accession>A0A9P7B1Y6</accession>
<evidence type="ECO:0000256" key="10">
    <source>
        <dbReference type="ARBA" id="ARBA00022776"/>
    </source>
</evidence>
<evidence type="ECO:0000256" key="9">
    <source>
        <dbReference type="ARBA" id="ARBA00022701"/>
    </source>
</evidence>
<dbReference type="GO" id="GO:0005874">
    <property type="term" value="C:microtubule"/>
    <property type="evidence" value="ECO:0007669"/>
    <property type="project" value="UniProtKB-KW"/>
</dbReference>
<gene>
    <name evidence="17" type="ORF">C6P46_001997</name>
</gene>
<keyword evidence="13" id="KW-0539">Nucleus</keyword>
<evidence type="ECO:0000256" key="4">
    <source>
        <dbReference type="ARBA" id="ARBA00009754"/>
    </source>
</evidence>
<evidence type="ECO:0000256" key="3">
    <source>
        <dbReference type="ARBA" id="ARBA00004629"/>
    </source>
</evidence>
<dbReference type="GO" id="GO:0008608">
    <property type="term" value="P:attachment of spindle microtubules to kinetochore"/>
    <property type="evidence" value="ECO:0007669"/>
    <property type="project" value="InterPro"/>
</dbReference>
<dbReference type="GO" id="GO:0042729">
    <property type="term" value="C:DASH complex"/>
    <property type="evidence" value="ECO:0007669"/>
    <property type="project" value="InterPro"/>
</dbReference>
<evidence type="ECO:0000256" key="7">
    <source>
        <dbReference type="ARBA" id="ARBA00022490"/>
    </source>
</evidence>
<keyword evidence="11" id="KW-0995">Kinetochore</keyword>
<evidence type="ECO:0000256" key="15">
    <source>
        <dbReference type="ARBA" id="ARBA00023328"/>
    </source>
</evidence>
<keyword evidence="14" id="KW-0131">Cell cycle</keyword>
<evidence type="ECO:0000313" key="18">
    <source>
        <dbReference type="Proteomes" id="UP000777482"/>
    </source>
</evidence>
<dbReference type="AlphaFoldDB" id="A0A9P7B1Y6"/>
<keyword evidence="6" id="KW-0158">Chromosome</keyword>
<organism evidence="17 18">
    <name type="scientific">Rhodotorula mucilaginosa</name>
    <name type="common">Yeast</name>
    <name type="synonym">Rhodotorula rubra</name>
    <dbReference type="NCBI Taxonomy" id="5537"/>
    <lineage>
        <taxon>Eukaryota</taxon>
        <taxon>Fungi</taxon>
        <taxon>Dikarya</taxon>
        <taxon>Basidiomycota</taxon>
        <taxon>Pucciniomycotina</taxon>
        <taxon>Microbotryomycetes</taxon>
        <taxon>Sporidiobolales</taxon>
        <taxon>Sporidiobolaceae</taxon>
        <taxon>Rhodotorula</taxon>
    </lineage>
</organism>
<keyword evidence="7" id="KW-0963">Cytoplasm</keyword>
<keyword evidence="15" id="KW-0137">Centromere</keyword>